<sequence length="150" mass="15703">MITQNVDGLHAAAGSGADSLLEIHGNARRSVCVDCGATTPTADVRERVRDGETPPRCDCGGLLKPDVVLFGERLPDAFREARRLARDADAFLVAGSSLTVEPAASLPATAARHGDLCIVNYDATPHDDVATAVCRDDVTDVLPALAARLV</sequence>
<feature type="active site" description="Proton acceptor" evidence="3">
    <location>
        <position position="24"/>
    </location>
</feature>
<dbReference type="Proteomes" id="UP000016986">
    <property type="component" value="Unassembled WGS sequence"/>
</dbReference>
<dbReference type="GO" id="GO:0070403">
    <property type="term" value="F:NAD+ binding"/>
    <property type="evidence" value="ECO:0007669"/>
    <property type="project" value="InterPro"/>
</dbReference>
<evidence type="ECO:0000313" key="6">
    <source>
        <dbReference type="Proteomes" id="UP000016986"/>
    </source>
</evidence>
<proteinExistence type="predicted"/>
<dbReference type="InterPro" id="IPR029035">
    <property type="entry name" value="DHS-like_NAD/FAD-binding_dom"/>
</dbReference>
<protein>
    <submittedName>
        <fullName evidence="5">NAD-dependent protein deacetylase of SIR2 family</fullName>
    </submittedName>
</protein>
<keyword evidence="3" id="KW-0479">Metal-binding</keyword>
<dbReference type="GO" id="GO:0017136">
    <property type="term" value="F:histone deacetylase activity, NAD-dependent"/>
    <property type="evidence" value="ECO:0007669"/>
    <property type="project" value="TreeGrafter"/>
</dbReference>
<gene>
    <name evidence="5" type="ORF">MBEHAL_2648</name>
</gene>
<evidence type="ECO:0000259" key="4">
    <source>
        <dbReference type="PROSITE" id="PS50305"/>
    </source>
</evidence>
<dbReference type="Pfam" id="PF02146">
    <property type="entry name" value="SIR2"/>
    <property type="match status" value="1"/>
</dbReference>
<keyword evidence="6" id="KW-1185">Reference proteome</keyword>
<feature type="binding site" evidence="3">
    <location>
        <position position="35"/>
    </location>
    <ligand>
        <name>Zn(2+)</name>
        <dbReference type="ChEBI" id="CHEBI:29105"/>
    </ligand>
</feature>
<dbReference type="InterPro" id="IPR003000">
    <property type="entry name" value="Sirtuin"/>
</dbReference>
<evidence type="ECO:0000313" key="5">
    <source>
        <dbReference type="EMBL" id="GAD53888.1"/>
    </source>
</evidence>
<dbReference type="EMBL" id="BATA01000124">
    <property type="protein sequence ID" value="GAD53888.1"/>
    <property type="molecule type" value="Genomic_DNA"/>
</dbReference>
<dbReference type="AlphaFoldDB" id="U3AGH2"/>
<dbReference type="eggNOG" id="arCOG04248">
    <property type="taxonomic scope" value="Archaea"/>
</dbReference>
<accession>U3AGH2</accession>
<dbReference type="PANTHER" id="PTHR11085">
    <property type="entry name" value="NAD-DEPENDENT PROTEIN DEACYLASE SIRTUIN-5, MITOCHONDRIAL-RELATED"/>
    <property type="match status" value="1"/>
</dbReference>
<dbReference type="InterPro" id="IPR050134">
    <property type="entry name" value="NAD-dep_sirtuin_deacylases"/>
</dbReference>
<dbReference type="SUPFAM" id="SSF52467">
    <property type="entry name" value="DHS-like NAD/FAD-binding domain"/>
    <property type="match status" value="1"/>
</dbReference>
<evidence type="ECO:0000256" key="1">
    <source>
        <dbReference type="ARBA" id="ARBA00022679"/>
    </source>
</evidence>
<reference evidence="5 6" key="1">
    <citation type="submission" date="2013-09" db="EMBL/GenBank/DDBJ databases">
        <title>Whole genome sequencing of Halarchaeum acidiphilum strain MH1-52-1.</title>
        <authorList>
            <person name="Shimane Y."/>
            <person name="Minegishi H."/>
            <person name="Nishi S."/>
            <person name="Echigo A."/>
            <person name="Shuto A."/>
            <person name="Konishi M."/>
            <person name="Ito T."/>
            <person name="Ohkuma M."/>
            <person name="Ohta Y."/>
            <person name="Nagano Y."/>
            <person name="Tsubouchi T."/>
            <person name="Mori K."/>
            <person name="Usui K."/>
            <person name="Kamekura M."/>
            <person name="Usami R."/>
            <person name="Takaki Y."/>
            <person name="Hatada Y."/>
        </authorList>
    </citation>
    <scope>NUCLEOTIDE SEQUENCE [LARGE SCALE GENOMIC DNA]</scope>
    <source>
        <strain evidence="5 6">JCM 16109</strain>
    </source>
</reference>
<keyword evidence="1" id="KW-0808">Transferase</keyword>
<keyword evidence="2" id="KW-0520">NAD</keyword>
<feature type="domain" description="Deacetylase sirtuin-type" evidence="4">
    <location>
        <begin position="1"/>
        <end position="150"/>
    </location>
</feature>
<dbReference type="PROSITE" id="PS50305">
    <property type="entry name" value="SIRTUIN"/>
    <property type="match status" value="1"/>
</dbReference>
<dbReference type="Gene3D" id="3.40.50.1220">
    <property type="entry name" value="TPP-binding domain"/>
    <property type="match status" value="1"/>
</dbReference>
<dbReference type="PANTHER" id="PTHR11085:SF4">
    <property type="entry name" value="NAD-DEPENDENT PROTEIN DEACYLASE"/>
    <property type="match status" value="1"/>
</dbReference>
<name>U3AGH2_9EURY</name>
<comment type="caution">
    <text evidence="5">The sequence shown here is derived from an EMBL/GenBank/DDBJ whole genome shotgun (WGS) entry which is preliminary data.</text>
</comment>
<evidence type="ECO:0000256" key="3">
    <source>
        <dbReference type="PROSITE-ProRule" id="PRU00236"/>
    </source>
</evidence>
<keyword evidence="3" id="KW-0862">Zinc</keyword>
<evidence type="ECO:0000256" key="2">
    <source>
        <dbReference type="ARBA" id="ARBA00023027"/>
    </source>
</evidence>
<organism evidence="5 6">
    <name type="scientific">Halarchaeum acidiphilum MH1-52-1</name>
    <dbReference type="NCBI Taxonomy" id="1261545"/>
    <lineage>
        <taxon>Archaea</taxon>
        <taxon>Methanobacteriati</taxon>
        <taxon>Methanobacteriota</taxon>
        <taxon>Stenosarchaea group</taxon>
        <taxon>Halobacteria</taxon>
        <taxon>Halobacteriales</taxon>
        <taxon>Halobacteriaceae</taxon>
    </lineage>
</organism>
<feature type="binding site" evidence="3">
    <location>
        <position position="59"/>
    </location>
    <ligand>
        <name>Zn(2+)</name>
        <dbReference type="ChEBI" id="CHEBI:29105"/>
    </ligand>
</feature>
<dbReference type="InterPro" id="IPR026590">
    <property type="entry name" value="Ssirtuin_cat_dom"/>
</dbReference>
<feature type="binding site" evidence="3">
    <location>
        <position position="32"/>
    </location>
    <ligand>
        <name>Zn(2+)</name>
        <dbReference type="ChEBI" id="CHEBI:29105"/>
    </ligand>
</feature>
<feature type="binding site" evidence="3">
    <location>
        <position position="57"/>
    </location>
    <ligand>
        <name>Zn(2+)</name>
        <dbReference type="ChEBI" id="CHEBI:29105"/>
    </ligand>
</feature>
<dbReference type="GO" id="GO:0046872">
    <property type="term" value="F:metal ion binding"/>
    <property type="evidence" value="ECO:0007669"/>
    <property type="project" value="UniProtKB-KW"/>
</dbReference>